<evidence type="ECO:0000313" key="9">
    <source>
        <dbReference type="EMBL" id="EAS44773.1"/>
    </source>
</evidence>
<evidence type="ECO:0000256" key="3">
    <source>
        <dbReference type="ARBA" id="ARBA00022475"/>
    </source>
</evidence>
<accession>Q1Z7U0</accession>
<feature type="transmembrane region" description="Helical" evidence="8">
    <location>
        <begin position="855"/>
        <end position="872"/>
    </location>
</feature>
<evidence type="ECO:0000256" key="8">
    <source>
        <dbReference type="SAM" id="Phobius"/>
    </source>
</evidence>
<dbReference type="Gene3D" id="3.30.70.1320">
    <property type="entry name" value="Multidrug efflux transporter AcrB pore domain like"/>
    <property type="match status" value="1"/>
</dbReference>
<feature type="transmembrane region" description="Helical" evidence="8">
    <location>
        <begin position="905"/>
        <end position="930"/>
    </location>
</feature>
<evidence type="ECO:0000256" key="6">
    <source>
        <dbReference type="ARBA" id="ARBA00022989"/>
    </source>
</evidence>
<dbReference type="SUPFAM" id="SSF82693">
    <property type="entry name" value="Multidrug efflux transporter AcrB pore domain, PN1, PN2, PC1 and PC2 subdomains"/>
    <property type="match status" value="2"/>
</dbReference>
<dbReference type="GO" id="GO:0042910">
    <property type="term" value="F:xenobiotic transmembrane transporter activity"/>
    <property type="evidence" value="ECO:0007669"/>
    <property type="project" value="TreeGrafter"/>
</dbReference>
<dbReference type="FunFam" id="1.20.1640.10:FF:000001">
    <property type="entry name" value="Efflux pump membrane transporter"/>
    <property type="match status" value="1"/>
</dbReference>
<evidence type="ECO:0000256" key="5">
    <source>
        <dbReference type="ARBA" id="ARBA00022692"/>
    </source>
</evidence>
<dbReference type="PANTHER" id="PTHR32063:SF23">
    <property type="entry name" value="HAE1 FAMILY EFFLLUX PUMP PERMEASE COMPONENT"/>
    <property type="match status" value="1"/>
</dbReference>
<keyword evidence="7 8" id="KW-0472">Membrane</keyword>
<dbReference type="Gene3D" id="1.20.1640.10">
    <property type="entry name" value="Multidrug efflux transporter AcrB transmembrane domain"/>
    <property type="match status" value="2"/>
</dbReference>
<feature type="transmembrane region" description="Helical" evidence="8">
    <location>
        <begin position="879"/>
        <end position="899"/>
    </location>
</feature>
<feature type="transmembrane region" description="Helical" evidence="8">
    <location>
        <begin position="533"/>
        <end position="552"/>
    </location>
</feature>
<keyword evidence="2" id="KW-0813">Transport</keyword>
<dbReference type="Gene3D" id="3.30.2090.10">
    <property type="entry name" value="Multidrug efflux transporter AcrB TolC docking domain, DN and DC subdomains"/>
    <property type="match status" value="2"/>
</dbReference>
<evidence type="ECO:0000256" key="4">
    <source>
        <dbReference type="ARBA" id="ARBA00022519"/>
    </source>
</evidence>
<organism evidence="9 10">
    <name type="scientific">Photobacterium profundum 3TCK</name>
    <dbReference type="NCBI Taxonomy" id="314280"/>
    <lineage>
        <taxon>Bacteria</taxon>
        <taxon>Pseudomonadati</taxon>
        <taxon>Pseudomonadota</taxon>
        <taxon>Gammaproteobacteria</taxon>
        <taxon>Vibrionales</taxon>
        <taxon>Vibrionaceae</taxon>
        <taxon>Photobacterium</taxon>
    </lineage>
</organism>
<feature type="transmembrane region" description="Helical" evidence="8">
    <location>
        <begin position="341"/>
        <end position="360"/>
    </location>
</feature>
<dbReference type="SUPFAM" id="SSF82714">
    <property type="entry name" value="Multidrug efflux transporter AcrB TolC docking domain, DN and DC subdomains"/>
    <property type="match status" value="2"/>
</dbReference>
<dbReference type="EMBL" id="AAPH01000003">
    <property type="protein sequence ID" value="EAS44773.1"/>
    <property type="molecule type" value="Genomic_DNA"/>
</dbReference>
<dbReference type="AlphaFoldDB" id="Q1Z7U0"/>
<dbReference type="HOGENOM" id="CLU_002755_1_2_6"/>
<dbReference type="SUPFAM" id="SSF82866">
    <property type="entry name" value="Multidrug efflux transporter AcrB transmembrane domain"/>
    <property type="match status" value="2"/>
</dbReference>
<evidence type="ECO:0000313" key="10">
    <source>
        <dbReference type="Proteomes" id="UP000003789"/>
    </source>
</evidence>
<dbReference type="GO" id="GO:0005886">
    <property type="term" value="C:plasma membrane"/>
    <property type="evidence" value="ECO:0007669"/>
    <property type="project" value="UniProtKB-SubCell"/>
</dbReference>
<dbReference type="OrthoDB" id="6243923at2"/>
<evidence type="ECO:0000256" key="2">
    <source>
        <dbReference type="ARBA" id="ARBA00022448"/>
    </source>
</evidence>
<dbReference type="Gene3D" id="3.30.70.1430">
    <property type="entry name" value="Multidrug efflux transporter AcrB pore domain"/>
    <property type="match status" value="2"/>
</dbReference>
<evidence type="ECO:0000256" key="7">
    <source>
        <dbReference type="ARBA" id="ARBA00023136"/>
    </source>
</evidence>
<dbReference type="Gene3D" id="3.30.70.1440">
    <property type="entry name" value="Multidrug efflux transporter AcrB pore domain"/>
    <property type="match status" value="1"/>
</dbReference>
<comment type="caution">
    <text evidence="9">The sequence shown here is derived from an EMBL/GenBank/DDBJ whole genome shotgun (WGS) entry which is preliminary data.</text>
</comment>
<keyword evidence="4" id="KW-0997">Cell inner membrane</keyword>
<comment type="subcellular location">
    <subcellularLocation>
        <location evidence="1">Cell inner membrane</location>
        <topology evidence="1">Multi-pass membrane protein</topology>
    </subcellularLocation>
</comment>
<sequence>MRLPEICIRHPVFAAVLSIAMVLLGVISFQKLDIQYFPEHNSPKATVSASITGASAEFMSRNVADKLIDAATGIDSVKTMSTDCQEGSCSLNILFNDDVDDIEYTNLMNKLRSSVEAINDFPPSMTDKPTVTDDSSDTSAASNIVTFVNTGGIDQQKMYDYISQQLVPQFQHIQGVGGVWGPYGGSSKAVRVWLNPERMMALNIKAADVVGTLSSYNATFTAGTIMGEARDFSINPVNQVENIDDVKDLVIRVDNGNVIRVNDVANVEMGEESLTPSLLSVSGKPAMSLQILPLSSENPVTVAENVKTEINRMQQHLPDGMEMTMVYNQADFIKAAIDEGFSTLVEAIILVSLVVVLFMGSFRVASVPIITIPVCVIGVFAVMAGLGFSINVLTILAIILAIGLVVDDAIVVVENCYRHVENGETPFNAALKGSREIIFPVIAMTLTLAVVYLPIGLMSGLTADLFRQFAFTLAAAVIISGIVALTLSPMMSAYLIKPVVKQPKWFTAIDGVIHKITNRYIQELRKWFERKRIMSAIALMLVLLSGVALWTMPRVLLPTEDTGFIDVTSVAPTGVGRQYHLDHNAELNSVMNGNDAIGANLSYIEGAPTNHVLLKTWGERVTSAEDVVKELIDKASKTVSAYDMSFSVRSADNLNIATNLILELTTLDRDTDALSDTAGKVEKLLEDYPGLTNINNSMLRDQLRFDLSIDRNAIILSGVNYSDVTNALSTFLGSVKAADLQADDGFTYPIQVQVNRKALGDFQVLDKLYVTSESGQTLPLSQFVSIKQATAESNFKTFMGQDNAEITADLIPGYTASDIKTYIDQQLPALLSDSQGYQYNGIVKDLTDSQAGTQALFLLAIVFIYLILAAQFESFVDPLIILLTVPLCIVGALLTLRVFGQSLNIYSQIGLLTLVGLVTKHGILLVEFANKQRSNGLSAIEAILSSAQSRLRPILMTSLTMILGSLPLALASGPGSLGRINIGLVLVGGLLAGTFFSLFVVPVAYVGMAKLKQKDMLHLFRKRREQKEMLRD</sequence>
<reference evidence="9 10" key="1">
    <citation type="submission" date="2006-03" db="EMBL/GenBank/DDBJ databases">
        <authorList>
            <person name="Bartlett D.H."/>
            <person name="Valle G."/>
            <person name="Lauro F.M."/>
            <person name="Vezzi A."/>
            <person name="Simonato F."/>
            <person name="Eloe E."/>
            <person name="Vitulo N."/>
            <person name="Stratton T.K."/>
            <person name="D'angelo M."/>
            <person name="Ferriera S."/>
            <person name="Johnson J."/>
            <person name="Kravitz S."/>
            <person name="Beeson K."/>
            <person name="Sutton G."/>
            <person name="Rogers Y."/>
            <person name="Friedman R."/>
            <person name="Frazier M."/>
            <person name="Venter J.C."/>
        </authorList>
    </citation>
    <scope>NUCLEOTIDE SEQUENCE [LARGE SCALE GENOMIC DNA]</scope>
    <source>
        <strain evidence="9 10">3TCK</strain>
    </source>
</reference>
<keyword evidence="3" id="KW-1003">Cell membrane</keyword>
<dbReference type="InterPro" id="IPR027463">
    <property type="entry name" value="AcrB_DN_DC_subdom"/>
</dbReference>
<gene>
    <name evidence="9" type="ORF">P3TCK_27407</name>
</gene>
<feature type="transmembrane region" description="Helical" evidence="8">
    <location>
        <begin position="951"/>
        <end position="970"/>
    </location>
</feature>
<feature type="transmembrane region" description="Helical" evidence="8">
    <location>
        <begin position="437"/>
        <end position="457"/>
    </location>
</feature>
<dbReference type="Pfam" id="PF00873">
    <property type="entry name" value="ACR_tran"/>
    <property type="match status" value="1"/>
</dbReference>
<dbReference type="Proteomes" id="UP000003789">
    <property type="component" value="Unassembled WGS sequence"/>
</dbReference>
<feature type="transmembrane region" description="Helical" evidence="8">
    <location>
        <begin position="982"/>
        <end position="1006"/>
    </location>
</feature>
<protein>
    <submittedName>
        <fullName evidence="9">AcrB/AcrD/AcrF family protein</fullName>
    </submittedName>
</protein>
<dbReference type="InterPro" id="IPR001036">
    <property type="entry name" value="Acrflvin-R"/>
</dbReference>
<feature type="transmembrane region" description="Helical" evidence="8">
    <location>
        <begin position="12"/>
        <end position="29"/>
    </location>
</feature>
<feature type="transmembrane region" description="Helical" evidence="8">
    <location>
        <begin position="469"/>
        <end position="496"/>
    </location>
</feature>
<dbReference type="PRINTS" id="PR00702">
    <property type="entry name" value="ACRIFLAVINRP"/>
</dbReference>
<name>Q1Z7U0_9GAMM</name>
<keyword evidence="6 8" id="KW-1133">Transmembrane helix</keyword>
<dbReference type="RefSeq" id="WP_006233048.1">
    <property type="nucleotide sequence ID" value="NZ_CH724136.1"/>
</dbReference>
<evidence type="ECO:0000256" key="1">
    <source>
        <dbReference type="ARBA" id="ARBA00004429"/>
    </source>
</evidence>
<proteinExistence type="predicted"/>
<dbReference type="PANTHER" id="PTHR32063">
    <property type="match status" value="1"/>
</dbReference>
<feature type="transmembrane region" description="Helical" evidence="8">
    <location>
        <begin position="392"/>
        <end position="417"/>
    </location>
</feature>
<keyword evidence="5 8" id="KW-0812">Transmembrane</keyword>
<feature type="transmembrane region" description="Helical" evidence="8">
    <location>
        <begin position="367"/>
        <end position="386"/>
    </location>
</feature>